<dbReference type="SUPFAM" id="SSF47240">
    <property type="entry name" value="Ferritin-like"/>
    <property type="match status" value="1"/>
</dbReference>
<evidence type="ECO:0000313" key="2">
    <source>
        <dbReference type="Proteomes" id="UP001257234"/>
    </source>
</evidence>
<organism evidence="1 2">
    <name type="scientific">Christiangramia sediminicola</name>
    <dbReference type="NCBI Taxonomy" id="3073267"/>
    <lineage>
        <taxon>Bacteria</taxon>
        <taxon>Pseudomonadati</taxon>
        <taxon>Bacteroidota</taxon>
        <taxon>Flavobacteriia</taxon>
        <taxon>Flavobacteriales</taxon>
        <taxon>Flavobacteriaceae</taxon>
        <taxon>Christiangramia</taxon>
    </lineage>
</organism>
<gene>
    <name evidence="1" type="ORF">RE431_04290</name>
</gene>
<keyword evidence="2" id="KW-1185">Reference proteome</keyword>
<dbReference type="EMBL" id="JAVJIU010000002">
    <property type="protein sequence ID" value="MDR5589843.1"/>
    <property type="molecule type" value="Genomic_DNA"/>
</dbReference>
<reference evidence="2" key="1">
    <citation type="submission" date="2023-07" db="EMBL/GenBank/DDBJ databases">
        <title>Christiangramia sp. SM2212., a novel bacterium of the family Flavobacteriaceae isolated from the sea sediment.</title>
        <authorList>
            <person name="Wang J."/>
            <person name="Zhang X."/>
        </authorList>
    </citation>
    <scope>NUCLEOTIDE SEQUENCE [LARGE SCALE GENOMIC DNA]</scope>
    <source>
        <strain evidence="2">SM2212</strain>
    </source>
</reference>
<sequence>MKKPLVKVDVVNASSQDSKKNSRRKFIKLGGLGIAGSSFLLYGCSDDDLFNPGGEVGGPDPVDPVDPPVDAVFDLGSGDVGILNYAFALEQLEAAFYTQVRAGAYYSGAPAEEQALFDDLYNHEVIHRDFFKAAITAAAGEENTLPDLEFDVSSIDFDDRTSVLETAMLLEDTGVGAYNGAGDRIADATYLTLAGKIVSVEARHASAIRSLINPDSTDFAGDDIIDENGLDPATDPADVLAAAGGFITTEFTADNLPEPMTGS</sequence>
<protein>
    <submittedName>
        <fullName evidence="1">Ferritin-like domain-containing protein</fullName>
    </submittedName>
</protein>
<dbReference type="RefSeq" id="WP_309560731.1">
    <property type="nucleotide sequence ID" value="NZ_JAVJIU010000002.1"/>
</dbReference>
<dbReference type="InterPro" id="IPR012347">
    <property type="entry name" value="Ferritin-like"/>
</dbReference>
<dbReference type="Proteomes" id="UP001257234">
    <property type="component" value="Unassembled WGS sequence"/>
</dbReference>
<dbReference type="InterPro" id="IPR009078">
    <property type="entry name" value="Ferritin-like_SF"/>
</dbReference>
<accession>A0ABU1ENQ7</accession>
<dbReference type="Pfam" id="PF13668">
    <property type="entry name" value="Ferritin_2"/>
    <property type="match status" value="1"/>
</dbReference>
<name>A0ABU1ENQ7_9FLAO</name>
<dbReference type="Gene3D" id="1.20.1260.10">
    <property type="match status" value="1"/>
</dbReference>
<evidence type="ECO:0000313" key="1">
    <source>
        <dbReference type="EMBL" id="MDR5589843.1"/>
    </source>
</evidence>
<proteinExistence type="predicted"/>
<comment type="caution">
    <text evidence="1">The sequence shown here is derived from an EMBL/GenBank/DDBJ whole genome shotgun (WGS) entry which is preliminary data.</text>
</comment>